<dbReference type="SMART" id="SM00382">
    <property type="entry name" value="AAA"/>
    <property type="match status" value="1"/>
</dbReference>
<evidence type="ECO:0000259" key="2">
    <source>
        <dbReference type="SMART" id="SM00382"/>
    </source>
</evidence>
<keyword evidence="3" id="KW-0548">Nucleotidyltransferase</keyword>
<dbReference type="Proteomes" id="UP000535437">
    <property type="component" value="Unassembled WGS sequence"/>
</dbReference>
<dbReference type="EMBL" id="JACCFY010000001">
    <property type="protein sequence ID" value="NYJ77184.1"/>
    <property type="molecule type" value="Genomic_DNA"/>
</dbReference>
<dbReference type="NCBIfam" id="NF005926">
    <property type="entry name" value="PRK07940.1"/>
    <property type="match status" value="1"/>
</dbReference>
<evidence type="ECO:0000313" key="4">
    <source>
        <dbReference type="Proteomes" id="UP000535437"/>
    </source>
</evidence>
<organism evidence="3 4">
    <name type="scientific">Nesterenkonia xinjiangensis</name>
    <dbReference type="NCBI Taxonomy" id="225327"/>
    <lineage>
        <taxon>Bacteria</taxon>
        <taxon>Bacillati</taxon>
        <taxon>Actinomycetota</taxon>
        <taxon>Actinomycetes</taxon>
        <taxon>Micrococcales</taxon>
        <taxon>Micrococcaceae</taxon>
        <taxon>Nesterenkonia</taxon>
    </lineage>
</organism>
<dbReference type="InterPro" id="IPR027417">
    <property type="entry name" value="P-loop_NTPase"/>
</dbReference>
<reference evidence="3 4" key="1">
    <citation type="submission" date="2020-07" db="EMBL/GenBank/DDBJ databases">
        <title>Sequencing the genomes of 1000 actinobacteria strains.</title>
        <authorList>
            <person name="Klenk H.-P."/>
        </authorList>
    </citation>
    <scope>NUCLEOTIDE SEQUENCE [LARGE SCALE GENOMIC DNA]</scope>
    <source>
        <strain evidence="3 4">DSM 15475</strain>
    </source>
</reference>
<dbReference type="InterPro" id="IPR004622">
    <property type="entry name" value="DNA_pol_HolB"/>
</dbReference>
<dbReference type="GO" id="GO:0008408">
    <property type="term" value="F:3'-5' exonuclease activity"/>
    <property type="evidence" value="ECO:0007669"/>
    <property type="project" value="InterPro"/>
</dbReference>
<dbReference type="EC" id="2.7.7.7" evidence="3"/>
<protein>
    <submittedName>
        <fullName evidence="3">DNA polymerase-3 subunit delta</fullName>
        <ecNumber evidence="3">2.7.7.7</ecNumber>
    </submittedName>
</protein>
<dbReference type="RefSeq" id="WP_179540701.1">
    <property type="nucleotide sequence ID" value="NZ_BAAALL010000004.1"/>
</dbReference>
<dbReference type="InterPro" id="IPR050238">
    <property type="entry name" value="DNA_Rep/Repair_Clamp_Loader"/>
</dbReference>
<dbReference type="PANTHER" id="PTHR11669">
    <property type="entry name" value="REPLICATION FACTOR C / DNA POLYMERASE III GAMMA-TAU SUBUNIT"/>
    <property type="match status" value="1"/>
</dbReference>
<evidence type="ECO:0000313" key="3">
    <source>
        <dbReference type="EMBL" id="NYJ77184.1"/>
    </source>
</evidence>
<feature type="domain" description="AAA+ ATPase" evidence="2">
    <location>
        <begin position="50"/>
        <end position="193"/>
    </location>
</feature>
<accession>A0A7Z0GKN8</accession>
<name>A0A7Z0GKN8_9MICC</name>
<proteinExistence type="predicted"/>
<dbReference type="PANTHER" id="PTHR11669:SF8">
    <property type="entry name" value="DNA POLYMERASE III SUBUNIT DELTA"/>
    <property type="match status" value="1"/>
</dbReference>
<keyword evidence="3" id="KW-0808">Transferase</keyword>
<comment type="caution">
    <text evidence="3">The sequence shown here is derived from an EMBL/GenBank/DDBJ whole genome shotgun (WGS) entry which is preliminary data.</text>
</comment>
<dbReference type="NCBIfam" id="TIGR00678">
    <property type="entry name" value="holB"/>
    <property type="match status" value="1"/>
</dbReference>
<dbReference type="Gene3D" id="3.40.50.300">
    <property type="entry name" value="P-loop containing nucleotide triphosphate hydrolases"/>
    <property type="match status" value="1"/>
</dbReference>
<dbReference type="GO" id="GO:0003887">
    <property type="term" value="F:DNA-directed DNA polymerase activity"/>
    <property type="evidence" value="ECO:0007669"/>
    <property type="project" value="UniProtKB-EC"/>
</dbReference>
<keyword evidence="4" id="KW-1185">Reference proteome</keyword>
<feature type="region of interest" description="Disordered" evidence="1">
    <location>
        <begin position="1"/>
        <end position="27"/>
    </location>
</feature>
<dbReference type="GO" id="GO:0006261">
    <property type="term" value="P:DNA-templated DNA replication"/>
    <property type="evidence" value="ECO:0007669"/>
    <property type="project" value="TreeGrafter"/>
</dbReference>
<dbReference type="AlphaFoldDB" id="A0A7Z0GKN8"/>
<dbReference type="InterPro" id="IPR003593">
    <property type="entry name" value="AAA+_ATPase"/>
</dbReference>
<evidence type="ECO:0000256" key="1">
    <source>
        <dbReference type="SAM" id="MobiDB-lite"/>
    </source>
</evidence>
<gene>
    <name evidence="3" type="ORF">HNR09_000595</name>
</gene>
<dbReference type="Pfam" id="PF13177">
    <property type="entry name" value="DNA_pol3_delta2"/>
    <property type="match status" value="1"/>
</dbReference>
<dbReference type="SUPFAM" id="SSF52540">
    <property type="entry name" value="P-loop containing nucleoside triphosphate hydrolases"/>
    <property type="match status" value="1"/>
</dbReference>
<sequence>MTESPVVSPETGHAENGSSASTDPTGVFGELVGQEPVVDQLRRAVTSSAPAHAWLFTGPPGSGRSNAARAFAAALNCEVESPAGRGCGSCRTCRLIITGAHPSVKLVSTENVTYRIEDIRELVTTAQDRPQGTRWRVIVVEDADRMTERATNVLLKAIEEPPPHTIWVLCAPSPADVLVTIRSRCRMVSLRIPPAEAVARLLVARDGLNAQQAHFAARVSQNHVGVARRLARDPEVRSRRENVVTLPLRVRTSTDAVQAAGKLVEMTQADAESAAEARLAQEQAALRRSLGLDVEEKIPPKLRSQFKRLEEENTRRAKRAVADSLDRALIDLTAVYRDVLSLKLSAGVELINDHLRAELTDYAENLSPEHALGCLDAISAARMRIGQNVPPLLAMEALMMSFLSVEDHRR</sequence>